<proteinExistence type="predicted"/>
<organism evidence="1 2">
    <name type="scientific">Paraburkholderia podalyriae</name>
    <dbReference type="NCBI Taxonomy" id="1938811"/>
    <lineage>
        <taxon>Bacteria</taxon>
        <taxon>Pseudomonadati</taxon>
        <taxon>Pseudomonadota</taxon>
        <taxon>Betaproteobacteria</taxon>
        <taxon>Burkholderiales</taxon>
        <taxon>Burkholderiaceae</taxon>
        <taxon>Paraburkholderia</taxon>
    </lineage>
</organism>
<comment type="caution">
    <text evidence="1">The sequence shown here is derived from an EMBL/GenBank/DDBJ whole genome shotgun (WGS) entry which is preliminary data.</text>
</comment>
<reference evidence="1 2" key="1">
    <citation type="submission" date="2019-09" db="EMBL/GenBank/DDBJ databases">
        <title>Paraburkholderia podalyriae sp. nov., A South African Podalyria-associated rhizobium.</title>
        <authorList>
            <person name="Mavima L."/>
            <person name="Beukes C.W."/>
            <person name="Palmer M."/>
            <person name="De Meyer S.E."/>
            <person name="James E.K."/>
            <person name="Maluk M."/>
            <person name="Avontuur J.R."/>
            <person name="Chan W.Y."/>
            <person name="Venter S.N."/>
            <person name="Steenkamp E.T."/>
        </authorList>
    </citation>
    <scope>NUCLEOTIDE SEQUENCE [LARGE SCALE GENOMIC DNA]</scope>
    <source>
        <strain evidence="1 2">WC7.3b</strain>
    </source>
</reference>
<evidence type="ECO:0000313" key="1">
    <source>
        <dbReference type="EMBL" id="MBC8751916.1"/>
    </source>
</evidence>
<dbReference type="EMBL" id="VZQQ01000072">
    <property type="protein sequence ID" value="MBC8751916.1"/>
    <property type="molecule type" value="Genomic_DNA"/>
</dbReference>
<evidence type="ECO:0000313" key="2">
    <source>
        <dbReference type="Proteomes" id="UP000736373"/>
    </source>
</evidence>
<dbReference type="Proteomes" id="UP000736373">
    <property type="component" value="Unassembled WGS sequence"/>
</dbReference>
<protein>
    <submittedName>
        <fullName evidence="1">Uncharacterized protein</fullName>
    </submittedName>
</protein>
<keyword evidence="2" id="KW-1185">Reference proteome</keyword>
<dbReference type="RefSeq" id="WP_187638807.1">
    <property type="nucleotide sequence ID" value="NZ_VZQQ01000072.1"/>
</dbReference>
<name>A0ABR7Q052_9BURK</name>
<sequence>MENIQKFETDDAFKFYTYRGFCDLHTAAMGITLAIIEGHWTECGRDPQNDHTLTRGVPASNVERAREVVGGIKAALKRQRFA</sequence>
<gene>
    <name evidence="1" type="ORF">F6X42_37230</name>
</gene>
<accession>A0ABR7Q052</accession>